<dbReference type="Pfam" id="PF02403">
    <property type="entry name" value="Seryl_tRNA_N"/>
    <property type="match status" value="1"/>
</dbReference>
<proteinExistence type="predicted"/>
<accession>A0A1A9ZLC5</accession>
<dbReference type="PANTHER" id="PTHR11778">
    <property type="entry name" value="SERYL-TRNA SYNTHETASE"/>
    <property type="match status" value="1"/>
</dbReference>
<organism evidence="3 4">
    <name type="scientific">Glossina pallidipes</name>
    <name type="common">Tsetse fly</name>
    <dbReference type="NCBI Taxonomy" id="7398"/>
    <lineage>
        <taxon>Eukaryota</taxon>
        <taxon>Metazoa</taxon>
        <taxon>Ecdysozoa</taxon>
        <taxon>Arthropoda</taxon>
        <taxon>Hexapoda</taxon>
        <taxon>Insecta</taxon>
        <taxon>Pterygota</taxon>
        <taxon>Neoptera</taxon>
        <taxon>Endopterygota</taxon>
        <taxon>Diptera</taxon>
        <taxon>Brachycera</taxon>
        <taxon>Muscomorpha</taxon>
        <taxon>Hippoboscoidea</taxon>
        <taxon>Glossinidae</taxon>
        <taxon>Glossina</taxon>
    </lineage>
</organism>
<feature type="coiled-coil region" evidence="1">
    <location>
        <begin position="97"/>
        <end position="159"/>
    </location>
</feature>
<reference evidence="4" key="1">
    <citation type="submission" date="2014-03" db="EMBL/GenBank/DDBJ databases">
        <authorList>
            <person name="Aksoy S."/>
            <person name="Warren W."/>
            <person name="Wilson R.K."/>
        </authorList>
    </citation>
    <scope>NUCLEOTIDE SEQUENCE [LARGE SCALE GENOMIC DNA]</scope>
    <source>
        <strain evidence="4">IAEA</strain>
    </source>
</reference>
<dbReference type="InterPro" id="IPR045864">
    <property type="entry name" value="aa-tRNA-synth_II/BPL/LPL"/>
</dbReference>
<dbReference type="SUPFAM" id="SSF55681">
    <property type="entry name" value="Class II aaRS and biotin synthetases"/>
    <property type="match status" value="1"/>
</dbReference>
<sequence>MKFLLEKIAKIAIKMRRSTKFINNIIRTPVNSSFRFHPNGYKFQSRPVSALYITGDKAKETYATLLPFMDFKSTFEQGHELERSIRHRHMKSNLNKIMKMYANYKDFNEKITKLEEERDAIAKELRQLNKEGNNDENMINTLKEKGKSLRNDLKRLKENFYPFEDEFIHMFLDLPNQLHSHCPLGEHERLLYQYKEPLTNGKCHLTQTNFVEFIDNTRYYFLDEAAEFDIYCMQAFTQYVLQKGHFTQTANPDFVRCVLLEANATPVHYYHKVMEEHLQNQLNTAFLTGGASFESFLGTVTKLCVYPSLLPLKWVCCGRLYEKALPMAKDDTQNLFTATQSNAVQTFVATSTAREAEEQMDSILNLCVDFYRNFNIHFRVIYVPAFRLTSSESLRAEIEIYSPHQKRYICVGRVSNYKDFVSTRILFTERKEKEYNFLHIVGGPILHTTRLTAALLEHEQPFLDQSHLFAMISTDSSTDTCEKMQKKRKRSVTYFPLRVGKPEIITIKSFLRFKQNLISNAFVVNCTFLPSKCDDTTFKSAGGFGGLGSDCNLDLKIFPYLNLQPIDFFINLRLGKNNDRFRMQPSRHCTLTVCYYSHVIQQFYPPVDIAKPQTCVALTSGQRDGTLVELRYRCCFASRVTLITAHMRADA</sequence>
<dbReference type="VEuPathDB" id="VectorBase:GPAI018194"/>
<dbReference type="Gene3D" id="3.30.930.10">
    <property type="entry name" value="Bira Bifunctional Protein, Domain 2"/>
    <property type="match status" value="1"/>
</dbReference>
<dbReference type="InterPro" id="IPR015866">
    <property type="entry name" value="Ser-tRNA-synth_1_N"/>
</dbReference>
<dbReference type="Proteomes" id="UP000092445">
    <property type="component" value="Unassembled WGS sequence"/>
</dbReference>
<dbReference type="STRING" id="7398.A0A1A9ZLC5"/>
<dbReference type="InterPro" id="IPR042103">
    <property type="entry name" value="SerRS_1_N_sf"/>
</dbReference>
<evidence type="ECO:0000259" key="2">
    <source>
        <dbReference type="Pfam" id="PF02403"/>
    </source>
</evidence>
<dbReference type="SUPFAM" id="SSF46589">
    <property type="entry name" value="tRNA-binding arm"/>
    <property type="match status" value="1"/>
</dbReference>
<dbReference type="EnsemblMetazoa" id="GPAI018194-RA">
    <property type="protein sequence ID" value="GPAI018194-PA"/>
    <property type="gene ID" value="GPAI018194"/>
</dbReference>
<keyword evidence="4" id="KW-1185">Reference proteome</keyword>
<feature type="domain" description="Serine-tRNA synthetase type1 N-terminal" evidence="2">
    <location>
        <begin position="78"/>
        <end position="176"/>
    </location>
</feature>
<reference evidence="3" key="2">
    <citation type="submission" date="2020-05" db="UniProtKB">
        <authorList>
            <consortium name="EnsemblMetazoa"/>
        </authorList>
    </citation>
    <scope>IDENTIFICATION</scope>
    <source>
        <strain evidence="3">IAEA</strain>
    </source>
</reference>
<protein>
    <recommendedName>
        <fullName evidence="2">Serine-tRNA synthetase type1 N-terminal domain-containing protein</fullName>
    </recommendedName>
</protein>
<dbReference type="GO" id="GO:0004828">
    <property type="term" value="F:serine-tRNA ligase activity"/>
    <property type="evidence" value="ECO:0007669"/>
    <property type="project" value="InterPro"/>
</dbReference>
<evidence type="ECO:0000256" key="1">
    <source>
        <dbReference type="SAM" id="Coils"/>
    </source>
</evidence>
<evidence type="ECO:0000313" key="4">
    <source>
        <dbReference type="Proteomes" id="UP000092445"/>
    </source>
</evidence>
<dbReference type="InterPro" id="IPR002317">
    <property type="entry name" value="Ser-tRNA-ligase_type_1"/>
</dbReference>
<dbReference type="AlphaFoldDB" id="A0A1A9ZLC5"/>
<name>A0A1A9ZLC5_GLOPL</name>
<dbReference type="GO" id="GO:0006434">
    <property type="term" value="P:seryl-tRNA aminoacylation"/>
    <property type="evidence" value="ECO:0007669"/>
    <property type="project" value="InterPro"/>
</dbReference>
<dbReference type="InterPro" id="IPR010978">
    <property type="entry name" value="tRNA-bd_arm"/>
</dbReference>
<dbReference type="GO" id="GO:0005524">
    <property type="term" value="F:ATP binding"/>
    <property type="evidence" value="ECO:0007669"/>
    <property type="project" value="InterPro"/>
</dbReference>
<keyword evidence="1" id="KW-0175">Coiled coil</keyword>
<evidence type="ECO:0000313" key="3">
    <source>
        <dbReference type="EnsemblMetazoa" id="GPAI018194-PA"/>
    </source>
</evidence>
<dbReference type="Gene3D" id="1.10.287.40">
    <property type="entry name" value="Serine-tRNA synthetase, tRNA binding domain"/>
    <property type="match status" value="1"/>
</dbReference>